<protein>
    <submittedName>
        <fullName evidence="4">Sulfurtransferase</fullName>
    </submittedName>
</protein>
<evidence type="ECO:0000313" key="5">
    <source>
        <dbReference type="Proteomes" id="UP000735302"/>
    </source>
</evidence>
<accession>A0AAV4A597</accession>
<organism evidence="4 5">
    <name type="scientific">Plakobranchus ocellatus</name>
    <dbReference type="NCBI Taxonomy" id="259542"/>
    <lineage>
        <taxon>Eukaryota</taxon>
        <taxon>Metazoa</taxon>
        <taxon>Spiralia</taxon>
        <taxon>Lophotrochozoa</taxon>
        <taxon>Mollusca</taxon>
        <taxon>Gastropoda</taxon>
        <taxon>Heterobranchia</taxon>
        <taxon>Euthyneura</taxon>
        <taxon>Panpulmonata</taxon>
        <taxon>Sacoglossa</taxon>
        <taxon>Placobranchoidea</taxon>
        <taxon>Plakobranchidae</taxon>
        <taxon>Plakobranchus</taxon>
    </lineage>
</organism>
<sequence length="435" mass="48481">MALQYQELPVGTPVDWRQHFVMPHKKTMQVWFHFNHPKTVVNVKKSVKYFHFVSRPFRVLDFRKASLLNRLLKISSDSSNTQPPSSRPSIALISSDNRPALVTTQWLKDALVLTYESLGNHCVKTGDATHRSSQGAIFLEELQHNPICLLDTSWKFDSGFDGYEQCFKQGHIPGSTFLDLRALSSPQRDKGEDCPIPDPNLFQRYVSSLGVTSNTHVITYDSLDSRPAARAWFLFRLFGHDRVSVLDGGLRKWKSDGFDVCDGERGRNCQREEIRLNLGTELEFKPILHTELLRDFKEMKAIVQNGGVQVIDCRPAEGCFYTSSASKETSAEETLPSPSRASAPGHMPGAINLPSSNVFRADGTFKSELELYQLFQAAGVDLSAPAVVTSQRGVSSCSIALAAFLLGTPDLPIYNGSWTEWQALAPPSLTVKTND</sequence>
<keyword evidence="1" id="KW-0808">Transferase</keyword>
<dbReference type="EMBL" id="BLXT01003724">
    <property type="protein sequence ID" value="GFO03325.1"/>
    <property type="molecule type" value="Genomic_DNA"/>
</dbReference>
<dbReference type="Proteomes" id="UP000735302">
    <property type="component" value="Unassembled WGS sequence"/>
</dbReference>
<evidence type="ECO:0000256" key="1">
    <source>
        <dbReference type="ARBA" id="ARBA00022679"/>
    </source>
</evidence>
<dbReference type="CDD" id="cd01448">
    <property type="entry name" value="TST_Repeat_1"/>
    <property type="match status" value="1"/>
</dbReference>
<dbReference type="InterPro" id="IPR045078">
    <property type="entry name" value="TST/MPST-like"/>
</dbReference>
<dbReference type="GO" id="GO:0004792">
    <property type="term" value="F:thiosulfate-cyanide sulfurtransferase activity"/>
    <property type="evidence" value="ECO:0007669"/>
    <property type="project" value="TreeGrafter"/>
</dbReference>
<dbReference type="Pfam" id="PF00581">
    <property type="entry name" value="Rhodanese"/>
    <property type="match status" value="2"/>
</dbReference>
<evidence type="ECO:0000256" key="2">
    <source>
        <dbReference type="ARBA" id="ARBA00022737"/>
    </source>
</evidence>
<keyword evidence="5" id="KW-1185">Reference proteome</keyword>
<dbReference type="SUPFAM" id="SSF52821">
    <property type="entry name" value="Rhodanese/Cell cycle control phosphatase"/>
    <property type="match status" value="2"/>
</dbReference>
<dbReference type="InterPro" id="IPR036873">
    <property type="entry name" value="Rhodanese-like_dom_sf"/>
</dbReference>
<dbReference type="CDD" id="cd01449">
    <property type="entry name" value="TST_Repeat_2"/>
    <property type="match status" value="1"/>
</dbReference>
<name>A0AAV4A597_9GAST</name>
<dbReference type="PANTHER" id="PTHR11364">
    <property type="entry name" value="THIOSULFATE SULFERTANSFERASE"/>
    <property type="match status" value="1"/>
</dbReference>
<feature type="domain" description="Rhodanese" evidence="3">
    <location>
        <begin position="304"/>
        <end position="430"/>
    </location>
</feature>
<reference evidence="4 5" key="1">
    <citation type="journal article" date="2021" name="Elife">
        <title>Chloroplast acquisition without the gene transfer in kleptoplastic sea slugs, Plakobranchus ocellatus.</title>
        <authorList>
            <person name="Maeda T."/>
            <person name="Takahashi S."/>
            <person name="Yoshida T."/>
            <person name="Shimamura S."/>
            <person name="Takaki Y."/>
            <person name="Nagai Y."/>
            <person name="Toyoda A."/>
            <person name="Suzuki Y."/>
            <person name="Arimoto A."/>
            <person name="Ishii H."/>
            <person name="Satoh N."/>
            <person name="Nishiyama T."/>
            <person name="Hasebe M."/>
            <person name="Maruyama T."/>
            <person name="Minagawa J."/>
            <person name="Obokata J."/>
            <person name="Shigenobu S."/>
        </authorList>
    </citation>
    <scope>NUCLEOTIDE SEQUENCE [LARGE SCALE GENOMIC DNA]</scope>
</reference>
<dbReference type="SMART" id="SM00450">
    <property type="entry name" value="RHOD"/>
    <property type="match status" value="2"/>
</dbReference>
<gene>
    <name evidence="4" type="ORF">PoB_002983000</name>
</gene>
<dbReference type="InterPro" id="IPR001763">
    <property type="entry name" value="Rhodanese-like_dom"/>
</dbReference>
<evidence type="ECO:0000313" key="4">
    <source>
        <dbReference type="EMBL" id="GFO03325.1"/>
    </source>
</evidence>
<dbReference type="PANTHER" id="PTHR11364:SF27">
    <property type="entry name" value="SULFURTRANSFERASE"/>
    <property type="match status" value="1"/>
</dbReference>
<keyword evidence="2" id="KW-0677">Repeat</keyword>
<dbReference type="AlphaFoldDB" id="A0AAV4A597"/>
<proteinExistence type="predicted"/>
<dbReference type="GO" id="GO:0005739">
    <property type="term" value="C:mitochondrion"/>
    <property type="evidence" value="ECO:0007669"/>
    <property type="project" value="TreeGrafter"/>
</dbReference>
<dbReference type="Gene3D" id="3.40.250.10">
    <property type="entry name" value="Rhodanese-like domain"/>
    <property type="match status" value="2"/>
</dbReference>
<dbReference type="PROSITE" id="PS50206">
    <property type="entry name" value="RHODANESE_3"/>
    <property type="match status" value="2"/>
</dbReference>
<feature type="domain" description="Rhodanese" evidence="3">
    <location>
        <begin position="143"/>
        <end position="262"/>
    </location>
</feature>
<comment type="caution">
    <text evidence="4">The sequence shown here is derived from an EMBL/GenBank/DDBJ whole genome shotgun (WGS) entry which is preliminary data.</text>
</comment>
<evidence type="ECO:0000259" key="3">
    <source>
        <dbReference type="PROSITE" id="PS50206"/>
    </source>
</evidence>